<dbReference type="Pfam" id="PF13948">
    <property type="entry name" value="DUF4215"/>
    <property type="match status" value="2"/>
</dbReference>
<sequence>MSDNIFSCESPCKSSYLSYWESSAFCKTLSSLFIQFWSIRNLLTDFLDFSHQEVRCCTLNIYLPTLCYYIPFKFTTNILFKLILHFRLRMMLFAALLCSETSTLVGKWTKITPTSHNNVVDQFTSKLTSFQTGTCCMSAFQDDGSDVKINGVLFINNYGNVMAFTTSFNYTFNAFETYDLEIDWKDINYGGAIKLYWDCGGGKILIPSESYASAEDIGTSPLQVSAACLDKYEQTPSTTDQCRPKCGDGYVISPEVCDDNNTVSGDRCSFDCTAIELSWYCLGGSSTSKSVCAECSNWFYLNDPSSPSECTTKCSDGYRVGSEVCDDGDIVDEDGCSSDCSETEVGWKCDTSVPNICTRDYKSVPLTSNERSLQIGTLVTIPILIFLNIIRGSFNNLSINSVLSSVDQLQLLILFLLCETFILLRVVTYLRTLTTSLIDIDIDWSFIIVFRKITEWFDFAQPRDDFDNIEINSGSALINLNTLVCMFIIYVIIHFILWVSKKCVGKSKKLCARFIKKAYRSFTFEMYVVLIFEGFINLCLCSFSELERYKINKTGAKRGSFYFAVFFALICTIVVLTVLVLWLFIKPEKSNRRGFLQRDLYDGIKLNRCARLQPLMFLARKSSSLINDSLYEIAC</sequence>
<dbReference type="InterPro" id="IPR011936">
    <property type="entry name" value="Myxo_disulph_rpt"/>
</dbReference>
<proteinExistence type="predicted"/>
<name>A0AAD1XG75_EUPCR</name>
<keyword evidence="6" id="KW-1185">Reference proteome</keyword>
<protein>
    <submittedName>
        <fullName evidence="5">Uncharacterized protein</fullName>
    </submittedName>
</protein>
<keyword evidence="1" id="KW-0732">Signal</keyword>
<keyword evidence="2" id="KW-0677">Repeat</keyword>
<dbReference type="NCBIfam" id="TIGR02232">
    <property type="entry name" value="myxo_disulf_rpt"/>
    <property type="match status" value="2"/>
</dbReference>
<evidence type="ECO:0000256" key="4">
    <source>
        <dbReference type="SAM" id="Phobius"/>
    </source>
</evidence>
<gene>
    <name evidence="5" type="ORF">ECRASSUSDP1_LOCUS12432</name>
</gene>
<keyword evidence="4" id="KW-0812">Transmembrane</keyword>
<evidence type="ECO:0000256" key="3">
    <source>
        <dbReference type="ARBA" id="ARBA00023157"/>
    </source>
</evidence>
<accession>A0AAD1XG75</accession>
<keyword evidence="4" id="KW-0472">Membrane</keyword>
<dbReference type="Proteomes" id="UP001295684">
    <property type="component" value="Unassembled WGS sequence"/>
</dbReference>
<evidence type="ECO:0000256" key="1">
    <source>
        <dbReference type="ARBA" id="ARBA00022729"/>
    </source>
</evidence>
<evidence type="ECO:0000313" key="6">
    <source>
        <dbReference type="Proteomes" id="UP001295684"/>
    </source>
</evidence>
<reference evidence="5" key="1">
    <citation type="submission" date="2023-07" db="EMBL/GenBank/DDBJ databases">
        <authorList>
            <consortium name="AG Swart"/>
            <person name="Singh M."/>
            <person name="Singh A."/>
            <person name="Seah K."/>
            <person name="Emmerich C."/>
        </authorList>
    </citation>
    <scope>NUCLEOTIDE SEQUENCE</scope>
    <source>
        <strain evidence="5">DP1</strain>
    </source>
</reference>
<feature type="transmembrane region" description="Helical" evidence="4">
    <location>
        <begin position="561"/>
        <end position="585"/>
    </location>
</feature>
<organism evidence="5 6">
    <name type="scientific">Euplotes crassus</name>
    <dbReference type="NCBI Taxonomy" id="5936"/>
    <lineage>
        <taxon>Eukaryota</taxon>
        <taxon>Sar</taxon>
        <taxon>Alveolata</taxon>
        <taxon>Ciliophora</taxon>
        <taxon>Intramacronucleata</taxon>
        <taxon>Spirotrichea</taxon>
        <taxon>Hypotrichia</taxon>
        <taxon>Euplotida</taxon>
        <taxon>Euplotidae</taxon>
        <taxon>Moneuplotes</taxon>
    </lineage>
</organism>
<feature type="transmembrane region" description="Helical" evidence="4">
    <location>
        <begin position="476"/>
        <end position="499"/>
    </location>
</feature>
<dbReference type="AlphaFoldDB" id="A0AAD1XG75"/>
<comment type="caution">
    <text evidence="5">The sequence shown here is derived from an EMBL/GenBank/DDBJ whole genome shotgun (WGS) entry which is preliminary data.</text>
</comment>
<feature type="transmembrane region" description="Helical" evidence="4">
    <location>
        <begin position="411"/>
        <end position="430"/>
    </location>
</feature>
<feature type="transmembrane region" description="Helical" evidence="4">
    <location>
        <begin position="526"/>
        <end position="546"/>
    </location>
</feature>
<feature type="transmembrane region" description="Helical" evidence="4">
    <location>
        <begin position="372"/>
        <end position="390"/>
    </location>
</feature>
<keyword evidence="4" id="KW-1133">Transmembrane helix</keyword>
<keyword evidence="3" id="KW-1015">Disulfide bond</keyword>
<evidence type="ECO:0000256" key="2">
    <source>
        <dbReference type="ARBA" id="ARBA00022737"/>
    </source>
</evidence>
<dbReference type="EMBL" id="CAMPGE010012339">
    <property type="protein sequence ID" value="CAI2371112.1"/>
    <property type="molecule type" value="Genomic_DNA"/>
</dbReference>
<evidence type="ECO:0000313" key="5">
    <source>
        <dbReference type="EMBL" id="CAI2371112.1"/>
    </source>
</evidence>